<sequence>MEVNQNTGRRVILPSSFARPAVCRPGTRPPRTGPPPGHRSRTCSESPMRPPALLLKSLAATLLGAMAAGCAVPGDPYYGYGSGPAYGAPYPVGPSYPYGGSVTVYEQPTYVVPRPGYPVVVPPPGYVVRPSPWDDAWRERRDRDERERAWRERRDREAWEAGRRQERERERERQRERDRARGPGPSLSGTLQDEARRQADQQRWRDDMRSRGRLPPQEAPNRVFPRP</sequence>
<organism evidence="2 3">
    <name type="scientific">Paracidovorax citrulli (strain AAC00-1)</name>
    <name type="common">Acidovorax citrulli</name>
    <dbReference type="NCBI Taxonomy" id="397945"/>
    <lineage>
        <taxon>Bacteria</taxon>
        <taxon>Pseudomonadati</taxon>
        <taxon>Pseudomonadota</taxon>
        <taxon>Betaproteobacteria</taxon>
        <taxon>Burkholderiales</taxon>
        <taxon>Comamonadaceae</taxon>
        <taxon>Paracidovorax</taxon>
    </lineage>
</organism>
<dbReference type="Proteomes" id="UP000002596">
    <property type="component" value="Chromosome"/>
</dbReference>
<feature type="compositionally biased region" description="Basic and acidic residues" evidence="1">
    <location>
        <begin position="138"/>
        <end position="181"/>
    </location>
</feature>
<evidence type="ECO:0000313" key="3">
    <source>
        <dbReference type="Proteomes" id="UP000002596"/>
    </source>
</evidence>
<feature type="compositionally biased region" description="Basic and acidic residues" evidence="1">
    <location>
        <begin position="193"/>
        <end position="210"/>
    </location>
</feature>
<gene>
    <name evidence="2" type="ordered locus">Aave_1980</name>
</gene>
<accession>A1TNM6</accession>
<evidence type="ECO:0000313" key="2">
    <source>
        <dbReference type="EMBL" id="ABM32564.1"/>
    </source>
</evidence>
<feature type="region of interest" description="Disordered" evidence="1">
    <location>
        <begin position="138"/>
        <end position="227"/>
    </location>
</feature>
<dbReference type="EMBL" id="CP000512">
    <property type="protein sequence ID" value="ABM32564.1"/>
    <property type="molecule type" value="Genomic_DNA"/>
</dbReference>
<feature type="compositionally biased region" description="Pro residues" evidence="1">
    <location>
        <begin position="27"/>
        <end position="37"/>
    </location>
</feature>
<dbReference type="STRING" id="397945.Aave_1980"/>
<reference evidence="2 3" key="1">
    <citation type="submission" date="2006-12" db="EMBL/GenBank/DDBJ databases">
        <title>Complete sequence of Acidovorax avenae subsp. citrulli AAC00-1.</title>
        <authorList>
            <consortium name="US DOE Joint Genome Institute"/>
            <person name="Copeland A."/>
            <person name="Lucas S."/>
            <person name="Lapidus A."/>
            <person name="Barry K."/>
            <person name="Detter J.C."/>
            <person name="Glavina del Rio T."/>
            <person name="Dalin E."/>
            <person name="Tice H."/>
            <person name="Pitluck S."/>
            <person name="Kiss H."/>
            <person name="Brettin T."/>
            <person name="Bruce D."/>
            <person name="Han C."/>
            <person name="Tapia R."/>
            <person name="Gilna P."/>
            <person name="Schmutz J."/>
            <person name="Larimer F."/>
            <person name="Land M."/>
            <person name="Hauser L."/>
            <person name="Kyrpides N."/>
            <person name="Kim E."/>
            <person name="Stahl D."/>
            <person name="Richardson P."/>
        </authorList>
    </citation>
    <scope>NUCLEOTIDE SEQUENCE [LARGE SCALE GENOMIC DNA]</scope>
    <source>
        <strain evidence="2 3">AAC00-1</strain>
    </source>
</reference>
<feature type="region of interest" description="Disordered" evidence="1">
    <location>
        <begin position="20"/>
        <end position="48"/>
    </location>
</feature>
<protein>
    <submittedName>
        <fullName evidence="2">Uncharacterized protein</fullName>
    </submittedName>
</protein>
<evidence type="ECO:0000256" key="1">
    <source>
        <dbReference type="SAM" id="MobiDB-lite"/>
    </source>
</evidence>
<dbReference type="AlphaFoldDB" id="A1TNM6"/>
<name>A1TNM6_PARC0</name>
<proteinExistence type="predicted"/>
<dbReference type="KEGG" id="aav:Aave_1980"/>
<dbReference type="HOGENOM" id="CLU_106162_0_0_4"/>